<sequence>MARGPKSASKPRPAPKKTNTLANANKALAEANARMEAQVAELRAQLQTLNQQATAPSAPAVPNHNNNNNQLIPRPPGEHGRNWRLSDILYEYHVSTADYNRMLAAVRDSAKIAQLDNTAKYRAQDPVKLAQIFAVMRKQFPLLKQFRSDWVTAEMLKQALRNWRSREKRGYTNKIEMERVNFASSYEGTPEV</sequence>
<reference evidence="2 3" key="1">
    <citation type="submission" date="2014-04" db="EMBL/GenBank/DDBJ databases">
        <authorList>
            <consortium name="DOE Joint Genome Institute"/>
            <person name="Kuo A."/>
            <person name="Zuccaro A."/>
            <person name="Kohler A."/>
            <person name="Nagy L.G."/>
            <person name="Floudas D."/>
            <person name="Copeland A."/>
            <person name="Barry K.W."/>
            <person name="Cichocki N."/>
            <person name="Veneault-Fourrey C."/>
            <person name="LaButti K."/>
            <person name="Lindquist E.A."/>
            <person name="Lipzen A."/>
            <person name="Lundell T."/>
            <person name="Morin E."/>
            <person name="Murat C."/>
            <person name="Sun H."/>
            <person name="Tunlid A."/>
            <person name="Henrissat B."/>
            <person name="Grigoriev I.V."/>
            <person name="Hibbett D.S."/>
            <person name="Martin F."/>
            <person name="Nordberg H.P."/>
            <person name="Cantor M.N."/>
            <person name="Hua S.X."/>
        </authorList>
    </citation>
    <scope>NUCLEOTIDE SEQUENCE [LARGE SCALE GENOMIC DNA]</scope>
    <source>
        <strain evidence="2 3">MAFF 305830</strain>
    </source>
</reference>
<dbReference type="HOGENOM" id="CLU_1415979_0_0_1"/>
<proteinExistence type="predicted"/>
<gene>
    <name evidence="2" type="ORF">M408DRAFT_223050</name>
</gene>
<keyword evidence="3" id="KW-1185">Reference proteome</keyword>
<dbReference type="EMBL" id="KN824317">
    <property type="protein sequence ID" value="KIM25055.1"/>
    <property type="molecule type" value="Genomic_DNA"/>
</dbReference>
<evidence type="ECO:0000313" key="3">
    <source>
        <dbReference type="Proteomes" id="UP000054097"/>
    </source>
</evidence>
<reference evidence="3" key="2">
    <citation type="submission" date="2015-01" db="EMBL/GenBank/DDBJ databases">
        <title>Evolutionary Origins and Diversification of the Mycorrhizal Mutualists.</title>
        <authorList>
            <consortium name="DOE Joint Genome Institute"/>
            <consortium name="Mycorrhizal Genomics Consortium"/>
            <person name="Kohler A."/>
            <person name="Kuo A."/>
            <person name="Nagy L.G."/>
            <person name="Floudas D."/>
            <person name="Copeland A."/>
            <person name="Barry K.W."/>
            <person name="Cichocki N."/>
            <person name="Veneault-Fourrey C."/>
            <person name="LaButti K."/>
            <person name="Lindquist E.A."/>
            <person name="Lipzen A."/>
            <person name="Lundell T."/>
            <person name="Morin E."/>
            <person name="Murat C."/>
            <person name="Riley R."/>
            <person name="Ohm R."/>
            <person name="Sun H."/>
            <person name="Tunlid A."/>
            <person name="Henrissat B."/>
            <person name="Grigoriev I.V."/>
            <person name="Hibbett D.S."/>
            <person name="Martin F."/>
        </authorList>
    </citation>
    <scope>NUCLEOTIDE SEQUENCE [LARGE SCALE GENOMIC DNA]</scope>
    <source>
        <strain evidence="3">MAFF 305830</strain>
    </source>
</reference>
<feature type="region of interest" description="Disordered" evidence="1">
    <location>
        <begin position="1"/>
        <end position="23"/>
    </location>
</feature>
<accession>A0A0C3AKH0</accession>
<organism evidence="2 3">
    <name type="scientific">Serendipita vermifera MAFF 305830</name>
    <dbReference type="NCBI Taxonomy" id="933852"/>
    <lineage>
        <taxon>Eukaryota</taxon>
        <taxon>Fungi</taxon>
        <taxon>Dikarya</taxon>
        <taxon>Basidiomycota</taxon>
        <taxon>Agaricomycotina</taxon>
        <taxon>Agaricomycetes</taxon>
        <taxon>Sebacinales</taxon>
        <taxon>Serendipitaceae</taxon>
        <taxon>Serendipita</taxon>
    </lineage>
</organism>
<dbReference type="Proteomes" id="UP000054097">
    <property type="component" value="Unassembled WGS sequence"/>
</dbReference>
<dbReference type="STRING" id="933852.A0A0C3AKH0"/>
<dbReference type="OrthoDB" id="2755069at2759"/>
<protein>
    <submittedName>
        <fullName evidence="2">Uncharacterized protein</fullName>
    </submittedName>
</protein>
<feature type="region of interest" description="Disordered" evidence="1">
    <location>
        <begin position="50"/>
        <end position="78"/>
    </location>
</feature>
<dbReference type="AlphaFoldDB" id="A0A0C3AKH0"/>
<evidence type="ECO:0000256" key="1">
    <source>
        <dbReference type="SAM" id="MobiDB-lite"/>
    </source>
</evidence>
<name>A0A0C3AKH0_SERVB</name>
<feature type="compositionally biased region" description="Low complexity" evidence="1">
    <location>
        <begin position="50"/>
        <end position="72"/>
    </location>
</feature>
<evidence type="ECO:0000313" key="2">
    <source>
        <dbReference type="EMBL" id="KIM25055.1"/>
    </source>
</evidence>